<dbReference type="EMBL" id="JADEXS010000390">
    <property type="protein sequence ID" value="MBE9025289.1"/>
    <property type="molecule type" value="Genomic_DNA"/>
</dbReference>
<dbReference type="Pfam" id="PF07993">
    <property type="entry name" value="NAD_binding_4"/>
    <property type="match status" value="1"/>
</dbReference>
<dbReference type="InterPro" id="IPR013120">
    <property type="entry name" value="FAR_NAD-bd"/>
</dbReference>
<keyword evidence="5" id="KW-1185">Reference proteome</keyword>
<protein>
    <submittedName>
        <fullName evidence="4">SDR family oxidoreductase</fullName>
    </submittedName>
</protein>
<sequence length="120" mass="13468">MRHVFLTGATGFLRAFLLDELLHQTQAKIYCLVCSTNEHEGLKKIQQNLKKYSLHHPNFSSHVIAIPGDLEQPYLGLPNTLNGLADSAIVCPPMDVKLLDKYLSYFVSSGFLNSPPLRQE</sequence>
<accession>A0A8J7DI38</accession>
<gene>
    <name evidence="4" type="ORF">IQ276_23565</name>
</gene>
<comment type="caution">
    <text evidence="4">The sequence shown here is derived from an EMBL/GenBank/DDBJ whole genome shotgun (WGS) entry which is preliminary data.</text>
</comment>
<dbReference type="RefSeq" id="WP_193920209.1">
    <property type="nucleotide sequence ID" value="NZ_JADEXS020000001.1"/>
</dbReference>
<evidence type="ECO:0000259" key="3">
    <source>
        <dbReference type="Pfam" id="PF07993"/>
    </source>
</evidence>
<name>A0A8J7DI38_DESMC</name>
<dbReference type="PANTHER" id="PTHR44845">
    <property type="entry name" value="CARRIER DOMAIN-CONTAINING PROTEIN"/>
    <property type="match status" value="1"/>
</dbReference>
<organism evidence="4 5">
    <name type="scientific">Desmonostoc muscorum LEGE 12446</name>
    <dbReference type="NCBI Taxonomy" id="1828758"/>
    <lineage>
        <taxon>Bacteria</taxon>
        <taxon>Bacillati</taxon>
        <taxon>Cyanobacteriota</taxon>
        <taxon>Cyanophyceae</taxon>
        <taxon>Nostocales</taxon>
        <taxon>Nostocaceae</taxon>
        <taxon>Desmonostoc</taxon>
    </lineage>
</organism>
<proteinExistence type="predicted"/>
<dbReference type="AlphaFoldDB" id="A0A8J7DI38"/>
<keyword evidence="2" id="KW-0597">Phosphoprotein</keyword>
<dbReference type="Gene3D" id="3.40.50.720">
    <property type="entry name" value="NAD(P)-binding Rossmann-like Domain"/>
    <property type="match status" value="1"/>
</dbReference>
<dbReference type="InterPro" id="IPR036291">
    <property type="entry name" value="NAD(P)-bd_dom_sf"/>
</dbReference>
<evidence type="ECO:0000256" key="1">
    <source>
        <dbReference type="ARBA" id="ARBA00022450"/>
    </source>
</evidence>
<dbReference type="SUPFAM" id="SSF51735">
    <property type="entry name" value="NAD(P)-binding Rossmann-fold domains"/>
    <property type="match status" value="1"/>
</dbReference>
<dbReference type="Proteomes" id="UP000622533">
    <property type="component" value="Unassembled WGS sequence"/>
</dbReference>
<evidence type="ECO:0000256" key="2">
    <source>
        <dbReference type="ARBA" id="ARBA00022553"/>
    </source>
</evidence>
<evidence type="ECO:0000313" key="5">
    <source>
        <dbReference type="Proteomes" id="UP000622533"/>
    </source>
</evidence>
<dbReference type="PANTHER" id="PTHR44845:SF6">
    <property type="entry name" value="BETA-ALANINE-ACTIVATING ENZYME"/>
    <property type="match status" value="1"/>
</dbReference>
<keyword evidence="1" id="KW-0596">Phosphopantetheine</keyword>
<evidence type="ECO:0000313" key="4">
    <source>
        <dbReference type="EMBL" id="MBE9025289.1"/>
    </source>
</evidence>
<reference evidence="4" key="1">
    <citation type="submission" date="2020-10" db="EMBL/GenBank/DDBJ databases">
        <authorList>
            <person name="Castelo-Branco R."/>
            <person name="Eusebio N."/>
            <person name="Adriana R."/>
            <person name="Vieira A."/>
            <person name="Brugerolle De Fraissinette N."/>
            <person name="Rezende De Castro R."/>
            <person name="Schneider M.P."/>
            <person name="Vasconcelos V."/>
            <person name="Leao P.N."/>
        </authorList>
    </citation>
    <scope>NUCLEOTIDE SEQUENCE</scope>
    <source>
        <strain evidence="4">LEGE 12446</strain>
    </source>
</reference>
<feature type="domain" description="Thioester reductase (TE)" evidence="3">
    <location>
        <begin position="6"/>
        <end position="79"/>
    </location>
</feature>